<feature type="transmembrane region" description="Helical" evidence="5">
    <location>
        <begin position="197"/>
        <end position="219"/>
    </location>
</feature>
<gene>
    <name evidence="7" type="ORF">H920_07684</name>
</gene>
<dbReference type="GO" id="GO:0022857">
    <property type="term" value="F:transmembrane transporter activity"/>
    <property type="evidence" value="ECO:0007669"/>
    <property type="project" value="InterPro"/>
</dbReference>
<feature type="transmembrane region" description="Helical" evidence="5">
    <location>
        <begin position="429"/>
        <end position="447"/>
    </location>
</feature>
<dbReference type="Proteomes" id="UP000028990">
    <property type="component" value="Unassembled WGS sequence"/>
</dbReference>
<evidence type="ECO:0000256" key="1">
    <source>
        <dbReference type="ARBA" id="ARBA00004141"/>
    </source>
</evidence>
<dbReference type="Gene3D" id="1.20.1250.20">
    <property type="entry name" value="MFS general substrate transporter like domains"/>
    <property type="match status" value="1"/>
</dbReference>
<feature type="transmembrane region" description="Helical" evidence="5">
    <location>
        <begin position="454"/>
        <end position="472"/>
    </location>
</feature>
<protein>
    <submittedName>
        <fullName evidence="7">Solute carrier family 22 member 14</fullName>
    </submittedName>
</protein>
<keyword evidence="3 5" id="KW-1133">Transmembrane helix</keyword>
<dbReference type="EMBL" id="KN122353">
    <property type="protein sequence ID" value="KFO30953.1"/>
    <property type="molecule type" value="Genomic_DNA"/>
</dbReference>
<evidence type="ECO:0000256" key="2">
    <source>
        <dbReference type="ARBA" id="ARBA00022692"/>
    </source>
</evidence>
<feature type="transmembrane region" description="Helical" evidence="5">
    <location>
        <begin position="478"/>
        <end position="501"/>
    </location>
</feature>
<organism evidence="7 8">
    <name type="scientific">Fukomys damarensis</name>
    <name type="common">Damaraland mole rat</name>
    <name type="synonym">Cryptomys damarensis</name>
    <dbReference type="NCBI Taxonomy" id="885580"/>
    <lineage>
        <taxon>Eukaryota</taxon>
        <taxon>Metazoa</taxon>
        <taxon>Chordata</taxon>
        <taxon>Craniata</taxon>
        <taxon>Vertebrata</taxon>
        <taxon>Euteleostomi</taxon>
        <taxon>Mammalia</taxon>
        <taxon>Eutheria</taxon>
        <taxon>Euarchontoglires</taxon>
        <taxon>Glires</taxon>
        <taxon>Rodentia</taxon>
        <taxon>Hystricomorpha</taxon>
        <taxon>Bathyergidae</taxon>
        <taxon>Fukomys</taxon>
    </lineage>
</organism>
<reference evidence="7 8" key="1">
    <citation type="submission" date="2013-11" db="EMBL/GenBank/DDBJ databases">
        <title>The Damaraland mole rat (Fukomys damarensis) genome and evolution of African mole rats.</title>
        <authorList>
            <person name="Gladyshev V.N."/>
            <person name="Fang X."/>
        </authorList>
    </citation>
    <scope>NUCLEOTIDE SEQUENCE [LARGE SCALE GENOMIC DNA]</scope>
    <source>
        <tissue evidence="7">Liver</tissue>
    </source>
</reference>
<dbReference type="GO" id="GO:0016020">
    <property type="term" value="C:membrane"/>
    <property type="evidence" value="ECO:0007669"/>
    <property type="project" value="UniProtKB-SubCell"/>
</dbReference>
<evidence type="ECO:0000256" key="4">
    <source>
        <dbReference type="ARBA" id="ARBA00023136"/>
    </source>
</evidence>
<dbReference type="STRING" id="885580.ENSFDAP00000011154"/>
<dbReference type="InterPro" id="IPR005828">
    <property type="entry name" value="MFS_sugar_transport-like"/>
</dbReference>
<feature type="transmembrane region" description="Helical" evidence="5">
    <location>
        <begin position="148"/>
        <end position="164"/>
    </location>
</feature>
<proteinExistence type="predicted"/>
<comment type="subcellular location">
    <subcellularLocation>
        <location evidence="1">Membrane</location>
        <topology evidence="1">Multi-pass membrane protein</topology>
    </subcellularLocation>
</comment>
<dbReference type="PROSITE" id="PS50850">
    <property type="entry name" value="MFS"/>
    <property type="match status" value="1"/>
</dbReference>
<feature type="transmembrane region" description="Helical" evidence="5">
    <location>
        <begin position="370"/>
        <end position="391"/>
    </location>
</feature>
<feature type="transmembrane region" description="Helical" evidence="5">
    <location>
        <begin position="30"/>
        <end position="51"/>
    </location>
</feature>
<feature type="transmembrane region" description="Helical" evidence="5">
    <location>
        <begin position="340"/>
        <end position="358"/>
    </location>
</feature>
<feature type="transmembrane region" description="Helical" evidence="5">
    <location>
        <begin position="398"/>
        <end position="417"/>
    </location>
</feature>
<evidence type="ECO:0000256" key="5">
    <source>
        <dbReference type="SAM" id="Phobius"/>
    </source>
</evidence>
<accession>A0A091DKC9</accession>
<dbReference type="PANTHER" id="PTHR24064">
    <property type="entry name" value="SOLUTE CARRIER FAMILY 22 MEMBER"/>
    <property type="match status" value="1"/>
</dbReference>
<keyword evidence="2 5" id="KW-0812">Transmembrane</keyword>
<evidence type="ECO:0000256" key="3">
    <source>
        <dbReference type="ARBA" id="ARBA00022989"/>
    </source>
</evidence>
<keyword evidence="4 5" id="KW-0472">Membrane</keyword>
<evidence type="ECO:0000313" key="8">
    <source>
        <dbReference type="Proteomes" id="UP000028990"/>
    </source>
</evidence>
<dbReference type="OrthoDB" id="5296287at2759"/>
<feature type="domain" description="Major facilitator superfamily (MFS) profile" evidence="6">
    <location>
        <begin position="86"/>
        <end position="509"/>
    </location>
</feature>
<sequence length="598" mass="67145">MTLKDIKSKDVKFANILHAVGEFGKFQRRLVALTFIPGILLAFVHAEHLVFTDQEHYCNTSWILAVGPNLSESEQLNLTLPRAPSGGFQMCLMYLPVPWDLGSIIQFGLNHTATCQHGWIYPKAKTRSLISEFDLVCGKEPDEESLKSISMAGFLTGSLIFGFINHMLGHYPAILMSLLGLTIFNFGTAFVRSLHQYFFFRFLASQAVMGYTISSVCLANECLVDNHRAHAIFLEHCFISVGVLFLTGLSYSLPHWRLLFLVGGAPVFLFIFYIWILPESPRWLMMKRKVKEAKQILCYAASVNKRTIPYNLLNELQLPGKMMTEASVLDFYYNRHLRKVILVVGCIWFTVSYTYFTLTFKMRDFGVNVHFRQAVSGIMKVPVQLCCIVIFEHKGRKWSLIVTLTQTIILCCLLLIFQDTELKSTTMLMSVLGECSLTTTFTVLFIYTAELLPTVLRATGLGLVILASSGGVMSCETIIYQILSLQPIVLCCILSCVALYFSFLLPETQDQPLSDSLEYFSKASLQKETTQNFEDTFGKRNSDIMEMMMAEDSASDDVSEEAAKNTVLNANILRLDADISSTPAVEPSAPEEAHGQAP</sequence>
<dbReference type="eggNOG" id="KOG0255">
    <property type="taxonomic scope" value="Eukaryota"/>
</dbReference>
<dbReference type="AlphaFoldDB" id="A0A091DKC9"/>
<evidence type="ECO:0000259" key="6">
    <source>
        <dbReference type="PROSITE" id="PS50850"/>
    </source>
</evidence>
<dbReference type="SUPFAM" id="SSF103473">
    <property type="entry name" value="MFS general substrate transporter"/>
    <property type="match status" value="1"/>
</dbReference>
<dbReference type="InterPro" id="IPR036259">
    <property type="entry name" value="MFS_trans_sf"/>
</dbReference>
<feature type="transmembrane region" description="Helical" evidence="5">
    <location>
        <begin position="231"/>
        <end position="252"/>
    </location>
</feature>
<name>A0A091DKC9_FUKDA</name>
<evidence type="ECO:0000313" key="7">
    <source>
        <dbReference type="EMBL" id="KFO30953.1"/>
    </source>
</evidence>
<keyword evidence="8" id="KW-1185">Reference proteome</keyword>
<feature type="transmembrane region" description="Helical" evidence="5">
    <location>
        <begin position="171"/>
        <end position="191"/>
    </location>
</feature>
<dbReference type="InterPro" id="IPR020846">
    <property type="entry name" value="MFS_dom"/>
</dbReference>
<dbReference type="Pfam" id="PF00083">
    <property type="entry name" value="Sugar_tr"/>
    <property type="match status" value="1"/>
</dbReference>
<feature type="transmembrane region" description="Helical" evidence="5">
    <location>
        <begin position="258"/>
        <end position="278"/>
    </location>
</feature>